<dbReference type="OrthoDB" id="1689567at2759"/>
<sequence>MVVRRKDPSGSLLASSMQPSVEDDVRIDDSDNLSAQCASYMNMATNIRSFLDELHQQTSPANTDLEHHGSYEDMSNTLSGSGTLPHPKGKYNVEPKDSWPQRGRVLRRTRRVPNPLSRAESPNRANDASIEVNVRFMKKSPTRRSAFYKGRSSSLGELEDIVLEPLAPGRMCASVNEILESGGAPVPSTRKPPMRSTSDQYSIRSKEIPWATRTRKLAATSDSKPRSHAETVSAGGVIQSARSGRTLHPDVKRLPSSPQTRTSSHNEPKGRVEKPSTASVLPPEILTKVYKRLSPSDFNSARHSCRSWFISSLEHSLLETMLKRSRWFASIQRELFNNKYLDDHLRMTDEWLMSKHLAKECALGPDWRGNGIPSLPTEKRPTHPKGVANKTPFRLISKLDFTNMGIELHWIDALTGEGLNRWFPLTAPSDHLYFLPPRTGVDSAKKLRLVSSQGTPRERASVGERFSGHKRSSLFSAQGGWDANDMFVNTDIESESRGRIINGIEHYRAVPLSDGYHLLFIGPNSGVLCLGSDAPFGGPTKLLTKLWFSGPLGEGSPVAYAAACDLRWGVRVVAAYGLGKEQTIWLFSVPIDVFTDGHGRGEQPHIINSFTTISRETARGNADWMPVWGNDGDRLLEWPTFGYGSRTNTMWPLEVRGQQVGQCAGLVDLAIHTGSGVGVTIWAFTRQGVALTWKLDSGTPHHDHMQRLVVQDGTIREIDGNGDIEMCDRPASHPGSDFDATPSQQEQFDGTASALSPKVTRSSRRRRNSSSLEQDAEGEVLMDSLRNHESRVVTQDVREGDCLKRRTRFETDHSFEAVAMANDRDDLHYGYRRDLVEQLTGVARIDIEIR</sequence>
<evidence type="ECO:0000256" key="1">
    <source>
        <dbReference type="SAM" id="MobiDB-lite"/>
    </source>
</evidence>
<dbReference type="Proteomes" id="UP000077154">
    <property type="component" value="Unassembled WGS sequence"/>
</dbReference>
<dbReference type="InterPro" id="IPR001810">
    <property type="entry name" value="F-box_dom"/>
</dbReference>
<dbReference type="InterPro" id="IPR036047">
    <property type="entry name" value="F-box-like_dom_sf"/>
</dbReference>
<feature type="region of interest" description="Disordered" evidence="1">
    <location>
        <begin position="58"/>
        <end position="100"/>
    </location>
</feature>
<evidence type="ECO:0000313" key="3">
    <source>
        <dbReference type="EMBL" id="OAF56824.1"/>
    </source>
</evidence>
<dbReference type="SUPFAM" id="SSF81383">
    <property type="entry name" value="F-box domain"/>
    <property type="match status" value="1"/>
</dbReference>
<reference evidence="3" key="1">
    <citation type="submission" date="2016-03" db="EMBL/GenBank/DDBJ databases">
        <title>Updated assembly of Pseudogymnoascus destructans, the fungus causing white-nose syndrome of bats.</title>
        <authorList>
            <person name="Palmer J.M."/>
            <person name="Drees K.P."/>
            <person name="Foster J.T."/>
            <person name="Lindner D.L."/>
        </authorList>
    </citation>
    <scope>NUCLEOTIDE SEQUENCE [LARGE SCALE GENOMIC DNA]</scope>
    <source>
        <strain evidence="3">20631-21</strain>
    </source>
</reference>
<dbReference type="GeneID" id="36290025"/>
<feature type="compositionally biased region" description="Polar residues" evidence="1">
    <location>
        <begin position="741"/>
        <end position="754"/>
    </location>
</feature>
<organism evidence="3">
    <name type="scientific">Pseudogymnoascus destructans</name>
    <dbReference type="NCBI Taxonomy" id="655981"/>
    <lineage>
        <taxon>Eukaryota</taxon>
        <taxon>Fungi</taxon>
        <taxon>Dikarya</taxon>
        <taxon>Ascomycota</taxon>
        <taxon>Pezizomycotina</taxon>
        <taxon>Leotiomycetes</taxon>
        <taxon>Thelebolales</taxon>
        <taxon>Thelebolaceae</taxon>
        <taxon>Pseudogymnoascus</taxon>
    </lineage>
</organism>
<feature type="region of interest" description="Disordered" evidence="1">
    <location>
        <begin position="1"/>
        <end position="25"/>
    </location>
</feature>
<dbReference type="eggNOG" id="KOG1134">
    <property type="taxonomic scope" value="Eukaryota"/>
</dbReference>
<feature type="domain" description="F-box" evidence="2">
    <location>
        <begin position="275"/>
        <end position="325"/>
    </location>
</feature>
<protein>
    <recommendedName>
        <fullName evidence="2">F-box domain-containing protein</fullName>
    </recommendedName>
</protein>
<dbReference type="VEuPathDB" id="FungiDB:GMDG_05296"/>
<feature type="compositionally biased region" description="Polar residues" evidence="1">
    <location>
        <begin position="73"/>
        <end position="82"/>
    </location>
</feature>
<evidence type="ECO:0000259" key="2">
    <source>
        <dbReference type="PROSITE" id="PS50181"/>
    </source>
</evidence>
<dbReference type="AlphaFoldDB" id="A0A177A720"/>
<gene>
    <name evidence="3" type="ORF">VC83_06975</name>
</gene>
<feature type="region of interest" description="Disordered" evidence="1">
    <location>
        <begin position="728"/>
        <end position="778"/>
    </location>
</feature>
<dbReference type="CDD" id="cd09917">
    <property type="entry name" value="F-box_SF"/>
    <property type="match status" value="1"/>
</dbReference>
<name>A0A177A720_9PEZI</name>
<feature type="compositionally biased region" description="Basic and acidic residues" evidence="1">
    <location>
        <begin position="264"/>
        <end position="274"/>
    </location>
</feature>
<feature type="region of interest" description="Disordered" evidence="1">
    <location>
        <begin position="180"/>
        <end position="280"/>
    </location>
</feature>
<dbReference type="RefSeq" id="XP_024322115.1">
    <property type="nucleotide sequence ID" value="XM_024470555.1"/>
</dbReference>
<dbReference type="PROSITE" id="PS50181">
    <property type="entry name" value="FBOX"/>
    <property type="match status" value="1"/>
</dbReference>
<accession>A0A177A720</accession>
<proteinExistence type="predicted"/>
<dbReference type="EMBL" id="KV441402">
    <property type="protein sequence ID" value="OAF56824.1"/>
    <property type="molecule type" value="Genomic_DNA"/>
</dbReference>